<comment type="caution">
    <text evidence="2">The sequence shown here is derived from an EMBL/GenBank/DDBJ whole genome shotgun (WGS) entry which is preliminary data.</text>
</comment>
<sequence>MTPVRRRGRDVTTSGSEALRSARRNRADTAAGVRASIGAENARTEAAPQSGHGTAAGAVPIGKAISISKQY</sequence>
<feature type="region of interest" description="Disordered" evidence="1">
    <location>
        <begin position="1"/>
        <end position="61"/>
    </location>
</feature>
<evidence type="ECO:0000256" key="1">
    <source>
        <dbReference type="SAM" id="MobiDB-lite"/>
    </source>
</evidence>
<dbReference type="EMBL" id="BAABAQ010000008">
    <property type="protein sequence ID" value="GAA4197256.1"/>
    <property type="molecule type" value="Genomic_DNA"/>
</dbReference>
<gene>
    <name evidence="2" type="ORF">GCM10022252_45910</name>
</gene>
<evidence type="ECO:0000313" key="3">
    <source>
        <dbReference type="Proteomes" id="UP001501251"/>
    </source>
</evidence>
<proteinExistence type="predicted"/>
<reference evidence="3" key="1">
    <citation type="journal article" date="2019" name="Int. J. Syst. Evol. Microbiol.">
        <title>The Global Catalogue of Microorganisms (GCM) 10K type strain sequencing project: providing services to taxonomists for standard genome sequencing and annotation.</title>
        <authorList>
            <consortium name="The Broad Institute Genomics Platform"/>
            <consortium name="The Broad Institute Genome Sequencing Center for Infectious Disease"/>
            <person name="Wu L."/>
            <person name="Ma J."/>
        </authorList>
    </citation>
    <scope>NUCLEOTIDE SEQUENCE [LARGE SCALE GENOMIC DNA]</scope>
    <source>
        <strain evidence="3">JCM 17388</strain>
    </source>
</reference>
<keyword evidence="3" id="KW-1185">Reference proteome</keyword>
<name>A0ABP8B457_9ACTN</name>
<accession>A0ABP8B457</accession>
<dbReference type="Proteomes" id="UP001501251">
    <property type="component" value="Unassembled WGS sequence"/>
</dbReference>
<organism evidence="2 3">
    <name type="scientific">Streptosporangium oxazolinicum</name>
    <dbReference type="NCBI Taxonomy" id="909287"/>
    <lineage>
        <taxon>Bacteria</taxon>
        <taxon>Bacillati</taxon>
        <taxon>Actinomycetota</taxon>
        <taxon>Actinomycetes</taxon>
        <taxon>Streptosporangiales</taxon>
        <taxon>Streptosporangiaceae</taxon>
        <taxon>Streptosporangium</taxon>
    </lineage>
</organism>
<protein>
    <submittedName>
        <fullName evidence="2">Uncharacterized protein</fullName>
    </submittedName>
</protein>
<evidence type="ECO:0000313" key="2">
    <source>
        <dbReference type="EMBL" id="GAA4197256.1"/>
    </source>
</evidence>